<proteinExistence type="predicted"/>
<sequence>MNTGEFVADNVKAPMLTPGLSLWFRQLLAIFRIEFGKALISRRAFACYALAALPVLIFAIAAFELDEQGEPPFESIERARQIYGYIFSSLILGAVIFLGSASIFTTLFRGEILDRSIHYYLLTPVRREILVTAKFLAGLASAFVLFGLCTLICFLLLYLPFGMEQLISDITSGIAIQQLGLYLGITLLACMGYGSVFMATGLLFRNPLIPIMVVASWELIHFILPPALKVFSIIFYLKGLLPIPLDEGPLAVIVSPPPVWVSIVGMFGLSIVTVLGTIFLLKRLEVKYTDE</sequence>
<dbReference type="AlphaFoldDB" id="A0A2A5ALS0"/>
<evidence type="ECO:0000256" key="1">
    <source>
        <dbReference type="SAM" id="Phobius"/>
    </source>
</evidence>
<comment type="caution">
    <text evidence="2">The sequence shown here is derived from an EMBL/GenBank/DDBJ whole genome shotgun (WGS) entry which is preliminary data.</text>
</comment>
<evidence type="ECO:0000313" key="3">
    <source>
        <dbReference type="Proteomes" id="UP000218327"/>
    </source>
</evidence>
<keyword evidence="1" id="KW-0472">Membrane</keyword>
<feature type="transmembrane region" description="Helical" evidence="1">
    <location>
        <begin position="129"/>
        <end position="159"/>
    </location>
</feature>
<dbReference type="Pfam" id="PF12730">
    <property type="entry name" value="ABC2_membrane_4"/>
    <property type="match status" value="1"/>
</dbReference>
<feature type="transmembrane region" description="Helical" evidence="1">
    <location>
        <begin position="83"/>
        <end position="108"/>
    </location>
</feature>
<name>A0A2A5ALS0_9GAMM</name>
<keyword evidence="1" id="KW-1133">Transmembrane helix</keyword>
<dbReference type="PANTHER" id="PTHR37305:SF1">
    <property type="entry name" value="MEMBRANE PROTEIN"/>
    <property type="match status" value="1"/>
</dbReference>
<dbReference type="EMBL" id="NVVJ01000082">
    <property type="protein sequence ID" value="PCJ20253.1"/>
    <property type="molecule type" value="Genomic_DNA"/>
</dbReference>
<organism evidence="2 3">
    <name type="scientific">SAR86 cluster bacterium</name>
    <dbReference type="NCBI Taxonomy" id="2030880"/>
    <lineage>
        <taxon>Bacteria</taxon>
        <taxon>Pseudomonadati</taxon>
        <taxon>Pseudomonadota</taxon>
        <taxon>Gammaproteobacteria</taxon>
        <taxon>SAR86 cluster</taxon>
    </lineage>
</organism>
<feature type="transmembrane region" description="Helical" evidence="1">
    <location>
        <begin position="211"/>
        <end position="237"/>
    </location>
</feature>
<feature type="transmembrane region" description="Helical" evidence="1">
    <location>
        <begin position="179"/>
        <end position="204"/>
    </location>
</feature>
<keyword evidence="1" id="KW-0812">Transmembrane</keyword>
<gene>
    <name evidence="2" type="ORF">COA96_15940</name>
</gene>
<dbReference type="Proteomes" id="UP000218327">
    <property type="component" value="Unassembled WGS sequence"/>
</dbReference>
<feature type="transmembrane region" description="Helical" evidence="1">
    <location>
        <begin position="45"/>
        <end position="63"/>
    </location>
</feature>
<accession>A0A2A5ALS0</accession>
<protein>
    <submittedName>
        <fullName evidence="2">Uncharacterized protein</fullName>
    </submittedName>
</protein>
<reference evidence="3" key="1">
    <citation type="submission" date="2017-08" db="EMBL/GenBank/DDBJ databases">
        <title>A dynamic microbial community with high functional redundancy inhabits the cold, oxic subseafloor aquifer.</title>
        <authorList>
            <person name="Tully B.J."/>
            <person name="Wheat C.G."/>
            <person name="Glazer B.T."/>
            <person name="Huber J.A."/>
        </authorList>
    </citation>
    <scope>NUCLEOTIDE SEQUENCE [LARGE SCALE GENOMIC DNA]</scope>
</reference>
<dbReference type="PANTHER" id="PTHR37305">
    <property type="entry name" value="INTEGRAL MEMBRANE PROTEIN-RELATED"/>
    <property type="match status" value="1"/>
</dbReference>
<evidence type="ECO:0000313" key="2">
    <source>
        <dbReference type="EMBL" id="PCJ20253.1"/>
    </source>
</evidence>
<feature type="transmembrane region" description="Helical" evidence="1">
    <location>
        <begin position="257"/>
        <end position="281"/>
    </location>
</feature>